<evidence type="ECO:0000313" key="1">
    <source>
        <dbReference type="EMBL" id="QJA79876.1"/>
    </source>
</evidence>
<proteinExistence type="predicted"/>
<organism evidence="1">
    <name type="scientific">viral metagenome</name>
    <dbReference type="NCBI Taxonomy" id="1070528"/>
    <lineage>
        <taxon>unclassified sequences</taxon>
        <taxon>metagenomes</taxon>
        <taxon>organismal metagenomes</taxon>
    </lineage>
</organism>
<accession>A0A6M3KD98</accession>
<gene>
    <name evidence="1" type="ORF">MM415A00826_0027</name>
</gene>
<sequence length="82" mass="9522">MENEQYYLFVDKSGHCFEDFQDMKAADDGHARYNDHVGAMLRASHHDGFTFCVGDMMAFKQDLLDAGFKWGIDFYVKKVDKD</sequence>
<reference evidence="1" key="1">
    <citation type="submission" date="2020-03" db="EMBL/GenBank/DDBJ databases">
        <title>The deep terrestrial virosphere.</title>
        <authorList>
            <person name="Holmfeldt K."/>
            <person name="Nilsson E."/>
            <person name="Simone D."/>
            <person name="Lopez-Fernandez M."/>
            <person name="Wu X."/>
            <person name="de Brujin I."/>
            <person name="Lundin D."/>
            <person name="Andersson A."/>
            <person name="Bertilsson S."/>
            <person name="Dopson M."/>
        </authorList>
    </citation>
    <scope>NUCLEOTIDE SEQUENCE</scope>
    <source>
        <strain evidence="1">MM415A00826</strain>
    </source>
</reference>
<protein>
    <submittedName>
        <fullName evidence="1">Uncharacterized protein</fullName>
    </submittedName>
</protein>
<dbReference type="EMBL" id="MT142397">
    <property type="protein sequence ID" value="QJA79876.1"/>
    <property type="molecule type" value="Genomic_DNA"/>
</dbReference>
<name>A0A6M3KD98_9ZZZZ</name>
<dbReference type="AlphaFoldDB" id="A0A6M3KD98"/>